<dbReference type="SUPFAM" id="SSF48452">
    <property type="entry name" value="TPR-like"/>
    <property type="match status" value="1"/>
</dbReference>
<comment type="caution">
    <text evidence="1">The sequence shown here is derived from an EMBL/GenBank/DDBJ whole genome shotgun (WGS) entry which is preliminary data.</text>
</comment>
<dbReference type="Proteomes" id="UP001328733">
    <property type="component" value="Unassembled WGS sequence"/>
</dbReference>
<dbReference type="InterPro" id="IPR011990">
    <property type="entry name" value="TPR-like_helical_dom_sf"/>
</dbReference>
<dbReference type="AlphaFoldDB" id="A0AAW9R1L3"/>
<sequence>MWSLEAELARYTAAIQLFPENPRNYVSRGMTLFKLARVTESIGDFDRAEQLDRRLTPYLWQRGLSYYYVDRFEEGARQFEVDLTVNSRDVEETVWRFLCIARSRGIEAARGTLLEVRDDPRAVLRSIYSLYAGECSIDEVLDAGRREGKRGNFYSHLYIGLYHEAIGDETSARAYLRQATFDYEISDYMWFLARVHLQLRNWLE</sequence>
<proteinExistence type="predicted"/>
<organism evidence="1 2">
    <name type="scientific">Pannus brasiliensis CCIBt3594</name>
    <dbReference type="NCBI Taxonomy" id="1427578"/>
    <lineage>
        <taxon>Bacteria</taxon>
        <taxon>Bacillati</taxon>
        <taxon>Cyanobacteriota</taxon>
        <taxon>Cyanophyceae</taxon>
        <taxon>Oscillatoriophycideae</taxon>
        <taxon>Chroococcales</taxon>
        <taxon>Microcystaceae</taxon>
        <taxon>Pannus</taxon>
    </lineage>
</organism>
<gene>
    <name evidence="1" type="ORF">V0288_22795</name>
</gene>
<evidence type="ECO:0000313" key="2">
    <source>
        <dbReference type="Proteomes" id="UP001328733"/>
    </source>
</evidence>
<evidence type="ECO:0008006" key="3">
    <source>
        <dbReference type="Google" id="ProtNLM"/>
    </source>
</evidence>
<evidence type="ECO:0000313" key="1">
    <source>
        <dbReference type="EMBL" id="MEG3439974.1"/>
    </source>
</evidence>
<protein>
    <recommendedName>
        <fullName evidence="3">Tetratricopeptide repeat protein</fullName>
    </recommendedName>
</protein>
<accession>A0AAW9R1L3</accession>
<name>A0AAW9R1L3_9CHRO</name>
<dbReference type="RefSeq" id="WP_332867445.1">
    <property type="nucleotide sequence ID" value="NZ_JBAFSM010000068.1"/>
</dbReference>
<reference evidence="1 2" key="1">
    <citation type="submission" date="2024-01" db="EMBL/GenBank/DDBJ databases">
        <title>Genomic insights into the taxonomy and metabolism of the cyanobacterium Pannus brasiliensis CCIBt3594.</title>
        <authorList>
            <person name="Machado M."/>
            <person name="Botero N.B."/>
            <person name="Andreote A.P.D."/>
            <person name="Feitosa A.M.T."/>
            <person name="Popin R."/>
            <person name="Sivonen K."/>
            <person name="Fiore M.F."/>
        </authorList>
    </citation>
    <scope>NUCLEOTIDE SEQUENCE [LARGE SCALE GENOMIC DNA]</scope>
    <source>
        <strain evidence="1 2">CCIBt3594</strain>
    </source>
</reference>
<keyword evidence="2" id="KW-1185">Reference proteome</keyword>
<dbReference type="EMBL" id="JBAFSM010000068">
    <property type="protein sequence ID" value="MEG3439974.1"/>
    <property type="molecule type" value="Genomic_DNA"/>
</dbReference>
<dbReference type="PANTHER" id="PTHR47908:SF2">
    <property type="entry name" value="TETRATRICOPEPTIDE REPEAT (TPR)-LIKE SUPERFAMILY PROTEIN"/>
    <property type="match status" value="1"/>
</dbReference>
<dbReference type="Gene3D" id="1.25.40.10">
    <property type="entry name" value="Tetratricopeptide repeat domain"/>
    <property type="match status" value="1"/>
</dbReference>
<dbReference type="PANTHER" id="PTHR47908">
    <property type="match status" value="1"/>
</dbReference>